<dbReference type="EMBL" id="PUFI01000008">
    <property type="protein sequence ID" value="TDG68925.1"/>
    <property type="molecule type" value="Genomic_DNA"/>
</dbReference>
<feature type="coiled-coil region" evidence="1">
    <location>
        <begin position="87"/>
        <end position="114"/>
    </location>
</feature>
<dbReference type="AlphaFoldDB" id="A0A4R5N9Y7"/>
<keyword evidence="4" id="KW-1185">Reference proteome</keyword>
<dbReference type="Proteomes" id="UP000295681">
    <property type="component" value="Unassembled WGS sequence"/>
</dbReference>
<feature type="coiled-coil region" evidence="1">
    <location>
        <begin position="364"/>
        <end position="391"/>
    </location>
</feature>
<dbReference type="RefSeq" id="WP_170168007.1">
    <property type="nucleotide sequence ID" value="NZ_JAGYGP010000001.1"/>
</dbReference>
<dbReference type="InterPro" id="IPR026866">
    <property type="entry name" value="CR006_AAA"/>
</dbReference>
<feature type="domain" description="Protein CR006 P-loop" evidence="2">
    <location>
        <begin position="20"/>
        <end position="706"/>
    </location>
</feature>
<dbReference type="Gene3D" id="3.40.50.300">
    <property type="entry name" value="P-loop containing nucleotide triphosphate hydrolases"/>
    <property type="match status" value="2"/>
</dbReference>
<reference evidence="3 4" key="1">
    <citation type="journal article" date="2019" name="Appl. Microbiol. Biotechnol.">
        <title>Uncovering carbohydrate metabolism through a genotype-phenotype association study of 56 lactic acid bacteria genomes.</title>
        <authorList>
            <person name="Buron-Moles G."/>
            <person name="Chailyan A."/>
            <person name="Dolejs I."/>
            <person name="Forster J."/>
            <person name="Miks M.H."/>
        </authorList>
    </citation>
    <scope>NUCLEOTIDE SEQUENCE [LARGE SCALE GENOMIC DNA]</scope>
    <source>
        <strain evidence="3 4">ATCC 700006</strain>
    </source>
</reference>
<keyword evidence="1" id="KW-0175">Coiled coil</keyword>
<dbReference type="GO" id="GO:0006302">
    <property type="term" value="P:double-strand break repair"/>
    <property type="evidence" value="ECO:0007669"/>
    <property type="project" value="TreeGrafter"/>
</dbReference>
<dbReference type="PANTHER" id="PTHR32182">
    <property type="entry name" value="DNA REPLICATION AND REPAIR PROTEIN RECF"/>
    <property type="match status" value="1"/>
</dbReference>
<accession>A0A4R5N9Y7</accession>
<dbReference type="PANTHER" id="PTHR32182:SF22">
    <property type="entry name" value="ATP-DEPENDENT ENDONUCLEASE, OLD FAMILY-RELATED"/>
    <property type="match status" value="1"/>
</dbReference>
<evidence type="ECO:0000259" key="2">
    <source>
        <dbReference type="Pfam" id="PF13166"/>
    </source>
</evidence>
<dbReference type="SUPFAM" id="SSF52540">
    <property type="entry name" value="P-loop containing nucleoside triphosphate hydrolases"/>
    <property type="match status" value="1"/>
</dbReference>
<gene>
    <name evidence="3" type="ORF">C5L23_000031</name>
</gene>
<organism evidence="3 4">
    <name type="scientific">Leuconostoc fallax</name>
    <dbReference type="NCBI Taxonomy" id="1251"/>
    <lineage>
        <taxon>Bacteria</taxon>
        <taxon>Bacillati</taxon>
        <taxon>Bacillota</taxon>
        <taxon>Bacilli</taxon>
        <taxon>Lactobacillales</taxon>
        <taxon>Lactobacillaceae</taxon>
        <taxon>Leuconostoc</taxon>
    </lineage>
</organism>
<dbReference type="InterPro" id="IPR027417">
    <property type="entry name" value="P-loop_NTPase"/>
</dbReference>
<name>A0A4R5N9Y7_9LACO</name>
<evidence type="ECO:0000256" key="1">
    <source>
        <dbReference type="SAM" id="Coils"/>
    </source>
</evidence>
<evidence type="ECO:0000313" key="4">
    <source>
        <dbReference type="Proteomes" id="UP000295681"/>
    </source>
</evidence>
<dbReference type="CDD" id="cd00267">
    <property type="entry name" value="ABC_ATPase"/>
    <property type="match status" value="1"/>
</dbReference>
<dbReference type="GO" id="GO:0000731">
    <property type="term" value="P:DNA synthesis involved in DNA repair"/>
    <property type="evidence" value="ECO:0007669"/>
    <property type="project" value="TreeGrafter"/>
</dbReference>
<dbReference type="STRING" id="907931.GCA_000165675_01559"/>
<protein>
    <recommendedName>
        <fullName evidence="2">Protein CR006 P-loop domain-containing protein</fullName>
    </recommendedName>
</protein>
<comment type="caution">
    <text evidence="3">The sequence shown here is derived from an EMBL/GenBank/DDBJ whole genome shotgun (WGS) entry which is preliminary data.</text>
</comment>
<dbReference type="Pfam" id="PF13166">
    <property type="entry name" value="AAA_13"/>
    <property type="match status" value="1"/>
</dbReference>
<evidence type="ECO:0000313" key="3">
    <source>
        <dbReference type="EMBL" id="TDG68925.1"/>
    </source>
</evidence>
<sequence>MIDTIKIYGVASYKKQVNINAKKLNFIFGSNGSGKTTLSNILGGHLKSDGCTFSEVENDQILVYNKKFVEKNFSSDVPGIFTLGEESVETKKKLSELKSQIKDKQTEVQKKNSTISKLYEKMSIQKTEAKDVCWSLQQTFGNQFSKALVGFRNNKETFFNGLLSAWEKTKGNQQTLSLDTLFESYSLLFQDDSSVYETFSKINLHNVISFNNNVILQKHISGSSESQIGIFIDYLQNSDWVRAGKDYIDGDRNECPFCQQSLPTNFRKQLEEYFDETFQEDVHTLNTFISSYNSFVKKLIWKLTEFTNKNIPFLKFNKLIVEITNIETLFKLNMEKLSYKSEHPNELVELESLIPVCEHVNEIIDNMNSLIERKNLAVRNQKEERNEFKKQLWTFLAVRAKITLESYKKNVDGTQKGIDSISENIAIISSDTKKLIQDTEKLERTLTSVTPTIEIINRLLNNFGFQGFKLTTNTTESSSYKIVRSDGSDAKKTLSEGEYNFITFLYFYYLIYGSQSPVSDLQNKVIVIDDPISSLDSGVLFIVSSLVKKIINDCRNNKDISQVFVLTHNLYFYKEATFLGSRAKYKDDEVLYGRLIKNDEQTALITYAENPVQSSYELLWKDIKDENSSSATCFNSMRRVLEHYFKVMGGVDYEKCIDEFEGVEKICCKSLISVINDGSHFISDNFVIQFDAENINRYKTVFKKIFICLNQENHYLMMMK</sequence>
<proteinExistence type="predicted"/>